<reference evidence="2 3" key="1">
    <citation type="submission" date="2019-02" db="EMBL/GenBank/DDBJ databases">
        <title>Deep-cultivation of Planctomycetes and their phenomic and genomic characterization uncovers novel biology.</title>
        <authorList>
            <person name="Wiegand S."/>
            <person name="Jogler M."/>
            <person name="Boedeker C."/>
            <person name="Pinto D."/>
            <person name="Vollmers J."/>
            <person name="Rivas-Marin E."/>
            <person name="Kohn T."/>
            <person name="Peeters S.H."/>
            <person name="Heuer A."/>
            <person name="Rast P."/>
            <person name="Oberbeckmann S."/>
            <person name="Bunk B."/>
            <person name="Jeske O."/>
            <person name="Meyerdierks A."/>
            <person name="Storesund J.E."/>
            <person name="Kallscheuer N."/>
            <person name="Luecker S."/>
            <person name="Lage O.M."/>
            <person name="Pohl T."/>
            <person name="Merkel B.J."/>
            <person name="Hornburger P."/>
            <person name="Mueller R.-W."/>
            <person name="Bruemmer F."/>
            <person name="Labrenz M."/>
            <person name="Spormann A.M."/>
            <person name="Op Den Camp H."/>
            <person name="Overmann J."/>
            <person name="Amann R."/>
            <person name="Jetten M.S.M."/>
            <person name="Mascher T."/>
            <person name="Medema M.H."/>
            <person name="Devos D.P."/>
            <person name="Kaster A.-K."/>
            <person name="Ovreas L."/>
            <person name="Rohde M."/>
            <person name="Galperin M.Y."/>
            <person name="Jogler C."/>
        </authorList>
    </citation>
    <scope>NUCLEOTIDE SEQUENCE [LARGE SCALE GENOMIC DNA]</scope>
    <source>
        <strain evidence="2 3">CA54</strain>
    </source>
</reference>
<feature type="transmembrane region" description="Helical" evidence="1">
    <location>
        <begin position="5"/>
        <end position="23"/>
    </location>
</feature>
<keyword evidence="1" id="KW-1133">Transmembrane helix</keyword>
<protein>
    <submittedName>
        <fullName evidence="2">Uncharacterized protein</fullName>
    </submittedName>
</protein>
<dbReference type="OrthoDB" id="275750at2"/>
<dbReference type="Proteomes" id="UP000320735">
    <property type="component" value="Unassembled WGS sequence"/>
</dbReference>
<accession>A0A5C6BFN5</accession>
<dbReference type="RefSeq" id="WP_146372966.1">
    <property type="nucleotide sequence ID" value="NZ_SJPP01000002.1"/>
</dbReference>
<dbReference type="EMBL" id="SJPP01000002">
    <property type="protein sequence ID" value="TWU09244.1"/>
    <property type="molecule type" value="Genomic_DNA"/>
</dbReference>
<keyword evidence="1" id="KW-0472">Membrane</keyword>
<name>A0A5C6BFN5_9PLAN</name>
<evidence type="ECO:0000256" key="1">
    <source>
        <dbReference type="SAM" id="Phobius"/>
    </source>
</evidence>
<feature type="transmembrane region" description="Helical" evidence="1">
    <location>
        <begin position="89"/>
        <end position="110"/>
    </location>
</feature>
<dbReference type="AlphaFoldDB" id="A0A5C6BFN5"/>
<organism evidence="2 3">
    <name type="scientific">Symmachiella macrocystis</name>
    <dbReference type="NCBI Taxonomy" id="2527985"/>
    <lineage>
        <taxon>Bacteria</taxon>
        <taxon>Pseudomonadati</taxon>
        <taxon>Planctomycetota</taxon>
        <taxon>Planctomycetia</taxon>
        <taxon>Planctomycetales</taxon>
        <taxon>Planctomycetaceae</taxon>
        <taxon>Symmachiella</taxon>
    </lineage>
</organism>
<keyword evidence="3" id="KW-1185">Reference proteome</keyword>
<evidence type="ECO:0000313" key="3">
    <source>
        <dbReference type="Proteomes" id="UP000320735"/>
    </source>
</evidence>
<keyword evidence="1" id="KW-0812">Transmembrane</keyword>
<feature type="transmembrane region" description="Helical" evidence="1">
    <location>
        <begin position="59"/>
        <end position="77"/>
    </location>
</feature>
<proteinExistence type="predicted"/>
<sequence>MGKLTIGYGLILVVLGIAGYYGSGQVSKTALIPVALGIPAIICGVLAEAKENLRMHVMHVAVLIGIVGFGGGVPGLIKLFGGDTGAGPMARGALAVISAIFVALCVKSFIDARRRRKAREASE</sequence>
<gene>
    <name evidence="2" type="ORF">CA54_44840</name>
</gene>
<comment type="caution">
    <text evidence="2">The sequence shown here is derived from an EMBL/GenBank/DDBJ whole genome shotgun (WGS) entry which is preliminary data.</text>
</comment>
<evidence type="ECO:0000313" key="2">
    <source>
        <dbReference type="EMBL" id="TWU09244.1"/>
    </source>
</evidence>
<feature type="transmembrane region" description="Helical" evidence="1">
    <location>
        <begin position="29"/>
        <end position="47"/>
    </location>
</feature>